<dbReference type="OrthoDB" id="9811201at2"/>
<evidence type="ECO:0000313" key="2">
    <source>
        <dbReference type="Proteomes" id="UP000220904"/>
    </source>
</evidence>
<dbReference type="Pfam" id="PF12784">
    <property type="entry name" value="PDDEXK_2"/>
    <property type="match status" value="1"/>
</dbReference>
<accession>A0A2A7B6Z1</accession>
<proteinExistence type="predicted"/>
<sequence length="271" mass="31282">MGENKTPQELDFERKHEEDMRRIRDLRLMDDDFMSKVFEDKECAEFLLKIILDRDDLTIQEVHGQHDLNNLQGRSVRLDILAVDEANRAYNIEVQRSDRGAGVKRARYNSSLLDANLTQKGDAYNALNETYVIFITEHDVLKKNLPIYHVDRIIRETGEDFGDEAHIIYVNSQIKDESQLGRLMHDFSCKNPNDMCFSVLANRVRYFKEDTKGVATMCRAFEEVREEGERRKAIEAAKRLLSGGKLSYEEIADAMGLSVEEVKALDTKRSA</sequence>
<dbReference type="InterPro" id="IPR010106">
    <property type="entry name" value="RpnA"/>
</dbReference>
<dbReference type="NCBIfam" id="TIGR01784">
    <property type="entry name" value="T_den_put_tspse"/>
    <property type="match status" value="1"/>
</dbReference>
<dbReference type="RefSeq" id="WP_097792893.1">
    <property type="nucleotide sequence ID" value="NZ_NOUV01000014.1"/>
</dbReference>
<dbReference type="EMBL" id="NOUV01000014">
    <property type="protein sequence ID" value="PDX87078.1"/>
    <property type="molecule type" value="Genomic_DNA"/>
</dbReference>
<dbReference type="AlphaFoldDB" id="A0A2A7B6Z1"/>
<reference evidence="1 2" key="1">
    <citation type="journal article" date="2017" name="Front. Microbiol.">
        <title>New Insights into the Diversity of the Genus Faecalibacterium.</title>
        <authorList>
            <person name="Benevides L."/>
            <person name="Burman S."/>
            <person name="Martin R."/>
            <person name="Robert V."/>
            <person name="Thomas M."/>
            <person name="Miquel S."/>
            <person name="Chain F."/>
            <person name="Sokol H."/>
            <person name="Bermudez-Humaran L.G."/>
            <person name="Morrison M."/>
            <person name="Langella P."/>
            <person name="Azevedo V.A."/>
            <person name="Chatel J.M."/>
            <person name="Soares S."/>
        </authorList>
    </citation>
    <scope>NUCLEOTIDE SEQUENCE [LARGE SCALE GENOMIC DNA]</scope>
    <source>
        <strain evidence="1 2">AHMP21</strain>
    </source>
</reference>
<evidence type="ECO:0008006" key="3">
    <source>
        <dbReference type="Google" id="ProtNLM"/>
    </source>
</evidence>
<evidence type="ECO:0000313" key="1">
    <source>
        <dbReference type="EMBL" id="PDX87078.1"/>
    </source>
</evidence>
<dbReference type="Proteomes" id="UP000220904">
    <property type="component" value="Unassembled WGS sequence"/>
</dbReference>
<gene>
    <name evidence="1" type="ORF">CHR60_07330</name>
</gene>
<protein>
    <recommendedName>
        <fullName evidence="3">PD-(D/E)XK nuclease family transposase</fullName>
    </recommendedName>
</protein>
<comment type="caution">
    <text evidence="1">The sequence shown here is derived from an EMBL/GenBank/DDBJ whole genome shotgun (WGS) entry which is preliminary data.</text>
</comment>
<name>A0A2A7B6Z1_9FIRM</name>
<organism evidence="1 2">
    <name type="scientific">Faecalibacterium prausnitzii</name>
    <dbReference type="NCBI Taxonomy" id="853"/>
    <lineage>
        <taxon>Bacteria</taxon>
        <taxon>Bacillati</taxon>
        <taxon>Bacillota</taxon>
        <taxon>Clostridia</taxon>
        <taxon>Eubacteriales</taxon>
        <taxon>Oscillospiraceae</taxon>
        <taxon>Faecalibacterium</taxon>
    </lineage>
</organism>